<keyword evidence="2" id="KW-0732">Signal</keyword>
<gene>
    <name evidence="3" type="ORF">SAMN05216192_1143</name>
</gene>
<feature type="signal peptide" evidence="2">
    <location>
        <begin position="1"/>
        <end position="22"/>
    </location>
</feature>
<protein>
    <submittedName>
        <fullName evidence="3">Multiple sugar transport system substrate-binding protein</fullName>
    </submittedName>
</protein>
<keyword evidence="4" id="KW-1185">Reference proteome</keyword>
<evidence type="ECO:0000256" key="2">
    <source>
        <dbReference type="SAM" id="SignalP"/>
    </source>
</evidence>
<dbReference type="AlphaFoldDB" id="A0A1G8S7D2"/>
<dbReference type="OrthoDB" id="9782846at2"/>
<organism evidence="3 4">
    <name type="scientific">Paenibacillus typhae</name>
    <dbReference type="NCBI Taxonomy" id="1174501"/>
    <lineage>
        <taxon>Bacteria</taxon>
        <taxon>Bacillati</taxon>
        <taxon>Bacillota</taxon>
        <taxon>Bacilli</taxon>
        <taxon>Bacillales</taxon>
        <taxon>Paenibacillaceae</taxon>
        <taxon>Paenibacillus</taxon>
    </lineage>
</organism>
<feature type="region of interest" description="Disordered" evidence="1">
    <location>
        <begin position="30"/>
        <end position="49"/>
    </location>
</feature>
<accession>A0A1G8S7D2</accession>
<sequence>MLKKKGWFTLLSLVLLVSVVLAGCGGNNNASSGNNAGSNTGNSGGSSNSQETKNLTFMFRGGTDEQKAYEGVVKQFEADHPNVKVKIVVTAADQYATKLKASITGNSVPDVFYFESGDLKAYVNSGVLLDLTGYIEGNSNINLDNIWKYGVDLYRYDGTMAGQGNIYGMPKDVGPFALGYNKTMFEAAGIPLPDKDKPYTWDEFIKVAQQLTIDKDGDGKLDQFGAGFNVNWALQAFVWSNGADWIDATKTKVTIDDPKFAEALQFFADMQNKYGITPSTEQAQTLDTYQRWMKGEMAFFPVGPWDMSTYETLPFDYDLIPYPAGSTGKSATWTGSLGIGASAKTKHPEEAVELINYLTASKEGMEALVKAKVQIPNLIDMAKEWAADTTTKPANKEEFLQVVEEYGRVLPGHYTYNAEWYNLFFTDIQPVLDGKITAAEYVKEEQPKMQKLLDKAIEQEAKSKK</sequence>
<dbReference type="Proteomes" id="UP000199050">
    <property type="component" value="Unassembled WGS sequence"/>
</dbReference>
<dbReference type="Pfam" id="PF01547">
    <property type="entry name" value="SBP_bac_1"/>
    <property type="match status" value="1"/>
</dbReference>
<dbReference type="PROSITE" id="PS51257">
    <property type="entry name" value="PROKAR_LIPOPROTEIN"/>
    <property type="match status" value="1"/>
</dbReference>
<dbReference type="PANTHER" id="PTHR43649:SF12">
    <property type="entry name" value="DIACETYLCHITOBIOSE BINDING PROTEIN DASA"/>
    <property type="match status" value="1"/>
</dbReference>
<evidence type="ECO:0000313" key="4">
    <source>
        <dbReference type="Proteomes" id="UP000199050"/>
    </source>
</evidence>
<reference evidence="4" key="1">
    <citation type="submission" date="2016-10" db="EMBL/GenBank/DDBJ databases">
        <authorList>
            <person name="Varghese N."/>
            <person name="Submissions S."/>
        </authorList>
    </citation>
    <scope>NUCLEOTIDE SEQUENCE [LARGE SCALE GENOMIC DNA]</scope>
    <source>
        <strain evidence="4">CGMCC 1.11012</strain>
    </source>
</reference>
<dbReference type="CDD" id="cd13585">
    <property type="entry name" value="PBP2_TMBP_like"/>
    <property type="match status" value="1"/>
</dbReference>
<keyword evidence="3" id="KW-0813">Transport</keyword>
<proteinExistence type="predicted"/>
<dbReference type="SUPFAM" id="SSF53850">
    <property type="entry name" value="Periplasmic binding protein-like II"/>
    <property type="match status" value="1"/>
</dbReference>
<dbReference type="InterPro" id="IPR006059">
    <property type="entry name" value="SBP"/>
</dbReference>
<dbReference type="Gene3D" id="3.40.190.10">
    <property type="entry name" value="Periplasmic binding protein-like II"/>
    <property type="match status" value="1"/>
</dbReference>
<name>A0A1G8S7D2_9BACL</name>
<evidence type="ECO:0000256" key="1">
    <source>
        <dbReference type="SAM" id="MobiDB-lite"/>
    </source>
</evidence>
<dbReference type="PANTHER" id="PTHR43649">
    <property type="entry name" value="ARABINOSE-BINDING PROTEIN-RELATED"/>
    <property type="match status" value="1"/>
</dbReference>
<evidence type="ECO:0000313" key="3">
    <source>
        <dbReference type="EMBL" id="SDJ25144.1"/>
    </source>
</evidence>
<dbReference type="EMBL" id="FNDX01000014">
    <property type="protein sequence ID" value="SDJ25144.1"/>
    <property type="molecule type" value="Genomic_DNA"/>
</dbReference>
<dbReference type="InterPro" id="IPR050490">
    <property type="entry name" value="Bact_solute-bd_prot1"/>
</dbReference>
<feature type="chain" id="PRO_5038814513" evidence="2">
    <location>
        <begin position="23"/>
        <end position="465"/>
    </location>
</feature>
<keyword evidence="3" id="KW-0762">Sugar transport</keyword>
<dbReference type="STRING" id="1174501.SAMN05216192_1143"/>
<dbReference type="RefSeq" id="WP_090714957.1">
    <property type="nucleotide sequence ID" value="NZ_CBCSKY010000016.1"/>
</dbReference>